<sequence>MKIKSFLKWVIFIIILMIGLLSIAHLSLMNPDLAGDFNQLMYRWRYFSALWRVLIYILIGVIIWHLWKSGKIPSESQQTFRRIVLAFVLFVLVSEMTIWMNSGE</sequence>
<accession>W1J646</accession>
<evidence type="ECO:0000313" key="2">
    <source>
        <dbReference type="EMBL" id="CDL86232.1"/>
    </source>
</evidence>
<comment type="caution">
    <text evidence="2">The sequence shown here is derived from an EMBL/GenBank/DDBJ whole genome shotgun (WGS) entry which is preliminary data.</text>
</comment>
<feature type="transmembrane region" description="Helical" evidence="1">
    <location>
        <begin position="79"/>
        <end position="100"/>
    </location>
</feature>
<evidence type="ECO:0000256" key="1">
    <source>
        <dbReference type="SAM" id="Phobius"/>
    </source>
</evidence>
<proteinExistence type="predicted"/>
<feature type="transmembrane region" description="Helical" evidence="1">
    <location>
        <begin position="49"/>
        <end position="67"/>
    </location>
</feature>
<keyword evidence="1" id="KW-0472">Membrane</keyword>
<gene>
    <name evidence="2" type="ORF">XCR1_2880002</name>
</gene>
<dbReference type="OrthoDB" id="6448043at2"/>
<keyword evidence="1" id="KW-1133">Transmembrane helix</keyword>
<keyword evidence="1" id="KW-0812">Transmembrane</keyword>
<reference evidence="2 3" key="1">
    <citation type="submission" date="2013-11" db="EMBL/GenBank/DDBJ databases">
        <title>Draft genome sequence and annotation of the entomopathogenic bacterium, Xenorhabdus cabanillasi strain JM26.</title>
        <authorList>
            <person name="Gualtieri M."/>
            <person name="Ogier J.C."/>
            <person name="Pages S."/>
            <person name="Givaudan A."/>
            <person name="Gaudriault S."/>
        </authorList>
    </citation>
    <scope>NUCLEOTIDE SEQUENCE [LARGE SCALE GENOMIC DNA]</scope>
    <source>
        <strain evidence="2 3">JM26</strain>
    </source>
</reference>
<dbReference type="Proteomes" id="UP000019197">
    <property type="component" value="Unassembled WGS sequence"/>
</dbReference>
<feature type="transmembrane region" description="Helical" evidence="1">
    <location>
        <begin position="7"/>
        <end position="29"/>
    </location>
</feature>
<evidence type="ECO:0000313" key="3">
    <source>
        <dbReference type="Proteomes" id="UP000019197"/>
    </source>
</evidence>
<protein>
    <submittedName>
        <fullName evidence="2">Uncharacterized protein</fullName>
    </submittedName>
</protein>
<dbReference type="RefSeq" id="WP_038265532.1">
    <property type="nucleotide sequence ID" value="NZ_CAWLVK010000210.1"/>
</dbReference>
<dbReference type="EMBL" id="CBXE010000210">
    <property type="protein sequence ID" value="CDL86232.1"/>
    <property type="molecule type" value="Genomic_DNA"/>
</dbReference>
<organism evidence="2 3">
    <name type="scientific">Xenorhabdus cabanillasii JM26</name>
    <dbReference type="NCBI Taxonomy" id="1427517"/>
    <lineage>
        <taxon>Bacteria</taxon>
        <taxon>Pseudomonadati</taxon>
        <taxon>Pseudomonadota</taxon>
        <taxon>Gammaproteobacteria</taxon>
        <taxon>Enterobacterales</taxon>
        <taxon>Morganellaceae</taxon>
        <taxon>Xenorhabdus</taxon>
    </lineage>
</organism>
<name>W1J646_9GAMM</name>
<dbReference type="AlphaFoldDB" id="W1J646"/>